<sequence length="280" mass="30980">MRQKRAKAYRKLMALYCMSFNFREPYQVLVDSETCKIAIDSKMELGKQLGAVLQGTIKPMITQCCMEELYRQGKALQPAVDLAKSFERRKCNHREPIPGDQCLASVVGDANKHRYVIATQSQPLRTRLRTIPAVPIVHINRSVMILEPPSDVTLKAKESAEESALHPGAPDSALILSNSAEPTKRKKKGPKGPNPLSMKKKKVAPPEPSTTTGQAKTAKVTRTADESPTGSKRKRDSASDDGHDWQADPRPDEAGEDVVRTGKKRKRRRKTTSTVATPLS</sequence>
<comment type="caution">
    <text evidence="1">The sequence shown here is derived from an EMBL/GenBank/DDBJ whole genome shotgun (WGS) entry which is preliminary data.</text>
</comment>
<keyword evidence="2" id="KW-1185">Reference proteome</keyword>
<organism evidence="1 2">
    <name type="scientific">Leucogyrophana mollusca</name>
    <dbReference type="NCBI Taxonomy" id="85980"/>
    <lineage>
        <taxon>Eukaryota</taxon>
        <taxon>Fungi</taxon>
        <taxon>Dikarya</taxon>
        <taxon>Basidiomycota</taxon>
        <taxon>Agaricomycotina</taxon>
        <taxon>Agaricomycetes</taxon>
        <taxon>Agaricomycetidae</taxon>
        <taxon>Boletales</taxon>
        <taxon>Boletales incertae sedis</taxon>
        <taxon>Leucogyrophana</taxon>
    </lineage>
</organism>
<accession>A0ACB8BHM0</accession>
<reference evidence="1" key="1">
    <citation type="journal article" date="2021" name="New Phytol.">
        <title>Evolutionary innovations through gain and loss of genes in the ectomycorrhizal Boletales.</title>
        <authorList>
            <person name="Wu G."/>
            <person name="Miyauchi S."/>
            <person name="Morin E."/>
            <person name="Kuo A."/>
            <person name="Drula E."/>
            <person name="Varga T."/>
            <person name="Kohler A."/>
            <person name="Feng B."/>
            <person name="Cao Y."/>
            <person name="Lipzen A."/>
            <person name="Daum C."/>
            <person name="Hundley H."/>
            <person name="Pangilinan J."/>
            <person name="Johnson J."/>
            <person name="Barry K."/>
            <person name="LaButti K."/>
            <person name="Ng V."/>
            <person name="Ahrendt S."/>
            <person name="Min B."/>
            <person name="Choi I.G."/>
            <person name="Park H."/>
            <person name="Plett J.M."/>
            <person name="Magnuson J."/>
            <person name="Spatafora J.W."/>
            <person name="Nagy L.G."/>
            <person name="Henrissat B."/>
            <person name="Grigoriev I.V."/>
            <person name="Yang Z.L."/>
            <person name="Xu J."/>
            <person name="Martin F.M."/>
        </authorList>
    </citation>
    <scope>NUCLEOTIDE SEQUENCE</scope>
    <source>
        <strain evidence="1">KUC20120723A-06</strain>
    </source>
</reference>
<proteinExistence type="predicted"/>
<dbReference type="Proteomes" id="UP000790709">
    <property type="component" value="Unassembled WGS sequence"/>
</dbReference>
<evidence type="ECO:0000313" key="1">
    <source>
        <dbReference type="EMBL" id="KAH7924860.1"/>
    </source>
</evidence>
<name>A0ACB8BHM0_9AGAM</name>
<protein>
    <submittedName>
        <fullName evidence="1">Fcf1-domain-containing protein</fullName>
    </submittedName>
</protein>
<evidence type="ECO:0000313" key="2">
    <source>
        <dbReference type="Proteomes" id="UP000790709"/>
    </source>
</evidence>
<dbReference type="EMBL" id="MU266414">
    <property type="protein sequence ID" value="KAH7924860.1"/>
    <property type="molecule type" value="Genomic_DNA"/>
</dbReference>
<gene>
    <name evidence="1" type="ORF">BV22DRAFT_476562</name>
</gene>